<sequence>MKQLMIDTSTTRLSVALSEQGTIQAETTVMVSKNHAVTLMPMIEQLMVAVKWTPTELERIVVTTGPGSYTGIRIGVTTAKTLAYTLQIPLIGVSALRLMAAAPNTDLPVVSLIDARRGNAYIGHYQQNEPLTSDAHASVEAWLDTHIEGEFVVVGDVEPFRDVLSNYSYIEAPAAHRYGRASDLVALGEETRDVHAFEPEYLRLAEAEAKWLEGQNNG</sequence>
<dbReference type="InterPro" id="IPR022496">
    <property type="entry name" value="T6A_TsaB"/>
</dbReference>
<gene>
    <name evidence="2" type="primary">ydiC</name>
    <name evidence="2" type="ORF">NCTC13163_02713</name>
</gene>
<feature type="domain" description="Gcp-like" evidence="1">
    <location>
        <begin position="31"/>
        <end position="149"/>
    </location>
</feature>
<evidence type="ECO:0000313" key="2">
    <source>
        <dbReference type="EMBL" id="STO09296.1"/>
    </source>
</evidence>
<dbReference type="Pfam" id="PF00814">
    <property type="entry name" value="TsaD"/>
    <property type="match status" value="1"/>
</dbReference>
<dbReference type="PANTHER" id="PTHR11735:SF11">
    <property type="entry name" value="TRNA THREONYLCARBAMOYLADENOSINE BIOSYNTHESIS PROTEIN TSAB"/>
    <property type="match status" value="1"/>
</dbReference>
<dbReference type="STRING" id="1397694.GCA_000702585_00138"/>
<dbReference type="SMR" id="A0A377FXR7"/>
<protein>
    <submittedName>
        <fullName evidence="2">UGMP family protein</fullName>
    </submittedName>
</protein>
<name>A0A377FXR7_9BACL</name>
<organism evidence="2 3">
    <name type="scientific">Exiguobacterium aurantiacum</name>
    <dbReference type="NCBI Taxonomy" id="33987"/>
    <lineage>
        <taxon>Bacteria</taxon>
        <taxon>Bacillati</taxon>
        <taxon>Bacillota</taxon>
        <taxon>Bacilli</taxon>
        <taxon>Bacillales</taxon>
        <taxon>Bacillales Family XII. Incertae Sedis</taxon>
        <taxon>Exiguobacterium</taxon>
    </lineage>
</organism>
<dbReference type="SUPFAM" id="SSF53067">
    <property type="entry name" value="Actin-like ATPase domain"/>
    <property type="match status" value="2"/>
</dbReference>
<dbReference type="AlphaFoldDB" id="A0A377FXR7"/>
<evidence type="ECO:0000313" key="3">
    <source>
        <dbReference type="Proteomes" id="UP000254060"/>
    </source>
</evidence>
<dbReference type="Proteomes" id="UP000254060">
    <property type="component" value="Unassembled WGS sequence"/>
</dbReference>
<evidence type="ECO:0000259" key="1">
    <source>
        <dbReference type="Pfam" id="PF00814"/>
    </source>
</evidence>
<dbReference type="EMBL" id="UGGP01000001">
    <property type="protein sequence ID" value="STO09296.1"/>
    <property type="molecule type" value="Genomic_DNA"/>
</dbReference>
<dbReference type="NCBIfam" id="TIGR03725">
    <property type="entry name" value="T6A_YeaZ"/>
    <property type="match status" value="1"/>
</dbReference>
<reference evidence="2 3" key="1">
    <citation type="submission" date="2018-06" db="EMBL/GenBank/DDBJ databases">
        <authorList>
            <consortium name="Pathogen Informatics"/>
            <person name="Doyle S."/>
        </authorList>
    </citation>
    <scope>NUCLEOTIDE SEQUENCE [LARGE SCALE GENOMIC DNA]</scope>
    <source>
        <strain evidence="2 3">NCTC13163</strain>
    </source>
</reference>
<proteinExistence type="predicted"/>
<dbReference type="PANTHER" id="PTHR11735">
    <property type="entry name" value="TRNA N6-ADENOSINE THREONYLCARBAMOYLTRANSFERASE"/>
    <property type="match status" value="1"/>
</dbReference>
<dbReference type="OrthoDB" id="9784166at2"/>
<accession>A0A377FXR7</accession>
<dbReference type="CDD" id="cd24032">
    <property type="entry name" value="ASKHA_NBD_TsaB"/>
    <property type="match status" value="1"/>
</dbReference>
<dbReference type="RefSeq" id="WP_024372083.1">
    <property type="nucleotide sequence ID" value="NZ_UGGP01000001.1"/>
</dbReference>
<dbReference type="InterPro" id="IPR000905">
    <property type="entry name" value="Gcp-like_dom"/>
</dbReference>
<dbReference type="GO" id="GO:0002949">
    <property type="term" value="P:tRNA threonylcarbamoyladenosine modification"/>
    <property type="evidence" value="ECO:0007669"/>
    <property type="project" value="InterPro"/>
</dbReference>
<dbReference type="Gene3D" id="3.30.420.40">
    <property type="match status" value="2"/>
</dbReference>
<dbReference type="InterPro" id="IPR043129">
    <property type="entry name" value="ATPase_NBD"/>
</dbReference>
<dbReference type="GO" id="GO:0005829">
    <property type="term" value="C:cytosol"/>
    <property type="evidence" value="ECO:0007669"/>
    <property type="project" value="TreeGrafter"/>
</dbReference>